<evidence type="ECO:0008006" key="3">
    <source>
        <dbReference type="Google" id="ProtNLM"/>
    </source>
</evidence>
<protein>
    <recommendedName>
        <fullName evidence="3">Zinc finger MYM-type protein 1-like</fullName>
    </recommendedName>
</protein>
<dbReference type="PANTHER" id="PTHR45749:SF28">
    <property type="entry name" value="ZINC FINGER MYM-TYPE PROTEIN 1-LIKE-RELATED"/>
    <property type="match status" value="1"/>
</dbReference>
<accession>A0ABM5JRJ1</accession>
<proteinExistence type="predicted"/>
<organism evidence="1 2">
    <name type="scientific">Diabrotica virgifera virgifera</name>
    <name type="common">western corn rootworm</name>
    <dbReference type="NCBI Taxonomy" id="50390"/>
    <lineage>
        <taxon>Eukaryota</taxon>
        <taxon>Metazoa</taxon>
        <taxon>Ecdysozoa</taxon>
        <taxon>Arthropoda</taxon>
        <taxon>Hexapoda</taxon>
        <taxon>Insecta</taxon>
        <taxon>Pterygota</taxon>
        <taxon>Neoptera</taxon>
        <taxon>Endopterygota</taxon>
        <taxon>Coleoptera</taxon>
        <taxon>Polyphaga</taxon>
        <taxon>Cucujiformia</taxon>
        <taxon>Chrysomeloidea</taxon>
        <taxon>Chrysomelidae</taxon>
        <taxon>Galerucinae</taxon>
        <taxon>Diabroticina</taxon>
        <taxon>Diabroticites</taxon>
        <taxon>Diabrotica</taxon>
    </lineage>
</organism>
<dbReference type="EnsemblMetazoa" id="XM_050644605.1">
    <property type="protein sequence ID" value="XP_050500562.1"/>
    <property type="gene ID" value="LOC114333658"/>
</dbReference>
<dbReference type="InterPro" id="IPR012337">
    <property type="entry name" value="RNaseH-like_sf"/>
</dbReference>
<dbReference type="SUPFAM" id="SSF53098">
    <property type="entry name" value="Ribonuclease H-like"/>
    <property type="match status" value="1"/>
</dbReference>
<evidence type="ECO:0000313" key="2">
    <source>
        <dbReference type="Proteomes" id="UP001652700"/>
    </source>
</evidence>
<reference evidence="1" key="1">
    <citation type="submission" date="2025-05" db="UniProtKB">
        <authorList>
            <consortium name="EnsemblMetazoa"/>
        </authorList>
    </citation>
    <scope>IDENTIFICATION</scope>
</reference>
<evidence type="ECO:0000313" key="1">
    <source>
        <dbReference type="EnsemblMetazoa" id="XP_050500562.1"/>
    </source>
</evidence>
<dbReference type="Proteomes" id="UP001652700">
    <property type="component" value="Unplaced"/>
</dbReference>
<keyword evidence="2" id="KW-1185">Reference proteome</keyword>
<sequence>MSVVQNIMLLKIANKLTYEELLNFKAAGRPKPTMPIKQTTLDKTREVNRYFSASMYNVSEWICGCEVQKAFFCFPCLLFGDDYSWTKAGVVDLKHLKEKSQKHSLLSAHINSCCSLAMLGSVVIKLLSDNEYNQGFKTYNENVSKNRFVLNKMIDCILFCGAFELDRRDKQNRREPSDSQTIFGGLIDFVSEVDIIFKENFKNSAIFKDSSNDIKNGLLDSILAVIQGEIRSEILQADFVAIQADTITDNNKVAIILRYVKDDVVCERFYTLIQSKGIDIEYLSAVILQELQQMKLNEHPEKLVGQSYDAASVRSGGMGGVQAKIKSFCYTSAHFIHSYAHPLNLILQKAASQDRAVKVFFANLESFSSFFGKSPERTAVLDEIVKIGLIKEVPTYWDFNTKVIETVYTNKSELIDCIDKIIDSETNNSSINQAMSLKNYLEDENFLYWLNFFHAVMPHCDVLFDVLQKRDLDIVTIDKCIMNFRNKIQAIKCNIMTNCEVCELENSLKRRKIEDSKRRISLEVCNIIICEIEHRFGRSNYLILSQLFYSDKFICYRQDFPENIFKLVKTEYPVINHSKLKTELEVVYSREDFNNYEGATSFLQFFINHNSWGAFSESVKLLKILCAIPMKTDETGRCFLTSQRIKTFFGKTMSQERMCAWAMLSIEKNFVKNIKDFNEKVIDHLASQNTSGIDLVYKTH</sequence>
<dbReference type="PANTHER" id="PTHR45749">
    <property type="match status" value="1"/>
</dbReference>
<dbReference type="GeneID" id="114333658"/>
<name>A0ABM5JRJ1_DIAVI</name>
<dbReference type="RefSeq" id="XP_050500562.1">
    <property type="nucleotide sequence ID" value="XM_050644605.1"/>
</dbReference>